<dbReference type="OrthoDB" id="2991460at2"/>
<accession>A0A1I3MNR7</accession>
<feature type="coiled-coil region" evidence="1">
    <location>
        <begin position="3"/>
        <end position="77"/>
    </location>
</feature>
<dbReference type="AlphaFoldDB" id="A0A1I3MNR7"/>
<gene>
    <name evidence="2" type="ORF">SAMN05421852_103140</name>
</gene>
<dbReference type="RefSeq" id="WP_093228493.1">
    <property type="nucleotide sequence ID" value="NZ_FORR01000003.1"/>
</dbReference>
<reference evidence="2 3" key="1">
    <citation type="submission" date="2016-10" db="EMBL/GenBank/DDBJ databases">
        <authorList>
            <person name="de Groot N.N."/>
        </authorList>
    </citation>
    <scope>NUCLEOTIDE SEQUENCE [LARGE SCALE GENOMIC DNA]</scope>
    <source>
        <strain evidence="2 3">DSM 44778</strain>
    </source>
</reference>
<proteinExistence type="predicted"/>
<keyword evidence="3" id="KW-1185">Reference proteome</keyword>
<evidence type="ECO:0000256" key="1">
    <source>
        <dbReference type="SAM" id="Coils"/>
    </source>
</evidence>
<dbReference type="EMBL" id="FORR01000003">
    <property type="protein sequence ID" value="SFI98581.1"/>
    <property type="molecule type" value="Genomic_DNA"/>
</dbReference>
<organism evidence="2 3">
    <name type="scientific">Thermoflavimicrobium dichotomicum</name>
    <dbReference type="NCBI Taxonomy" id="46223"/>
    <lineage>
        <taxon>Bacteria</taxon>
        <taxon>Bacillati</taxon>
        <taxon>Bacillota</taxon>
        <taxon>Bacilli</taxon>
        <taxon>Bacillales</taxon>
        <taxon>Thermoactinomycetaceae</taxon>
        <taxon>Thermoflavimicrobium</taxon>
    </lineage>
</organism>
<protein>
    <submittedName>
        <fullName evidence="2">Uncharacterized protein</fullName>
    </submittedName>
</protein>
<dbReference type="Proteomes" id="UP000199545">
    <property type="component" value="Unassembled WGS sequence"/>
</dbReference>
<name>A0A1I3MNR7_9BACL</name>
<evidence type="ECO:0000313" key="3">
    <source>
        <dbReference type="Proteomes" id="UP000199545"/>
    </source>
</evidence>
<dbReference type="STRING" id="46223.SAMN05421852_103140"/>
<evidence type="ECO:0000313" key="2">
    <source>
        <dbReference type="EMBL" id="SFI98581.1"/>
    </source>
</evidence>
<sequence length="88" mass="10958">MSVWKYERDVENLKIEIARLERMICEKQDEFQRATRRGEEADARLLRREQLKYEEKLREIIRELIHTERKLEKVKKEEKDPLGDLSWW</sequence>
<keyword evidence="1" id="KW-0175">Coiled coil</keyword>